<dbReference type="GO" id="GO:0004029">
    <property type="term" value="F:aldehyde dehydrogenase (NAD+) activity"/>
    <property type="evidence" value="ECO:0007669"/>
    <property type="project" value="TreeGrafter"/>
</dbReference>
<evidence type="ECO:0000259" key="1">
    <source>
        <dbReference type="Pfam" id="PF01370"/>
    </source>
</evidence>
<feature type="domain" description="NAD(P)-binding" evidence="2">
    <location>
        <begin position="9"/>
        <end position="108"/>
    </location>
</feature>
<sequence>MAPSVFLTGATGYIGGSIFHTLVTTHEDYDITVLLRNPPGNFSLLYPNVEIVKGDFDNARVITAAAKKADIVIHCGNSDHEPSIKAIIAGLAQRKEKSFLIHLSGTGIVSDFRDPKYLGELNPKVWSDVDDLEAITSLPDDAPHRITDKIVLAAAAEHGDKIKTAIMCPPDIYGAGRGPGKKQSVYLPVYLMEIKQTRAPFFTGSGGNTRSWVHISDLMNLYMKVVEAAAEGGGKAHWGKEGYYFASTQEVSQIDVARVAGKILMEDGLPINPEPKCLSLEEIAKKVSHVPFPDVATYLFASSSRTKADRATKLFNYAPSAPSLLEAMVDDFDACKIFIL</sequence>
<keyword evidence="4" id="KW-1185">Reference proteome</keyword>
<protein>
    <submittedName>
        <fullName evidence="3">NAD(P)-binding protein</fullName>
    </submittedName>
</protein>
<dbReference type="Pfam" id="PF13460">
    <property type="entry name" value="NAD_binding_10"/>
    <property type="match status" value="1"/>
</dbReference>
<name>A0A6G1GTV7_9PEZI</name>
<dbReference type="AlphaFoldDB" id="A0A6G1GTV7"/>
<feature type="domain" description="NAD-dependent epimerase/dehydratase" evidence="1">
    <location>
        <begin position="146"/>
        <end position="233"/>
    </location>
</feature>
<dbReference type="Proteomes" id="UP000800041">
    <property type="component" value="Unassembled WGS sequence"/>
</dbReference>
<dbReference type="PANTHER" id="PTHR48079:SF6">
    <property type="entry name" value="NAD(P)-BINDING DOMAIN-CONTAINING PROTEIN-RELATED"/>
    <property type="match status" value="1"/>
</dbReference>
<dbReference type="InterPro" id="IPR036291">
    <property type="entry name" value="NAD(P)-bd_dom_sf"/>
</dbReference>
<evidence type="ECO:0000313" key="3">
    <source>
        <dbReference type="EMBL" id="KAF1984189.1"/>
    </source>
</evidence>
<dbReference type="InterPro" id="IPR001509">
    <property type="entry name" value="Epimerase_deHydtase"/>
</dbReference>
<dbReference type="Pfam" id="PF01370">
    <property type="entry name" value="Epimerase"/>
    <property type="match status" value="1"/>
</dbReference>
<dbReference type="GO" id="GO:0005737">
    <property type="term" value="C:cytoplasm"/>
    <property type="evidence" value="ECO:0007669"/>
    <property type="project" value="TreeGrafter"/>
</dbReference>
<dbReference type="Gene3D" id="3.40.50.720">
    <property type="entry name" value="NAD(P)-binding Rossmann-like Domain"/>
    <property type="match status" value="1"/>
</dbReference>
<accession>A0A6G1GTV7</accession>
<reference evidence="3" key="1">
    <citation type="journal article" date="2020" name="Stud. Mycol.">
        <title>101 Dothideomycetes genomes: a test case for predicting lifestyles and emergence of pathogens.</title>
        <authorList>
            <person name="Haridas S."/>
            <person name="Albert R."/>
            <person name="Binder M."/>
            <person name="Bloem J."/>
            <person name="Labutti K."/>
            <person name="Salamov A."/>
            <person name="Andreopoulos B."/>
            <person name="Baker S."/>
            <person name="Barry K."/>
            <person name="Bills G."/>
            <person name="Bluhm B."/>
            <person name="Cannon C."/>
            <person name="Castanera R."/>
            <person name="Culley D."/>
            <person name="Daum C."/>
            <person name="Ezra D."/>
            <person name="Gonzalez J."/>
            <person name="Henrissat B."/>
            <person name="Kuo A."/>
            <person name="Liang C."/>
            <person name="Lipzen A."/>
            <person name="Lutzoni F."/>
            <person name="Magnuson J."/>
            <person name="Mondo S."/>
            <person name="Nolan M."/>
            <person name="Ohm R."/>
            <person name="Pangilinan J."/>
            <person name="Park H.-J."/>
            <person name="Ramirez L."/>
            <person name="Alfaro M."/>
            <person name="Sun H."/>
            <person name="Tritt A."/>
            <person name="Yoshinaga Y."/>
            <person name="Zwiers L.-H."/>
            <person name="Turgeon B."/>
            <person name="Goodwin S."/>
            <person name="Spatafora J."/>
            <person name="Crous P."/>
            <person name="Grigoriev I."/>
        </authorList>
    </citation>
    <scope>NUCLEOTIDE SEQUENCE</scope>
    <source>
        <strain evidence="3">CBS 113979</strain>
    </source>
</reference>
<evidence type="ECO:0000313" key="4">
    <source>
        <dbReference type="Proteomes" id="UP000800041"/>
    </source>
</evidence>
<dbReference type="SUPFAM" id="SSF51735">
    <property type="entry name" value="NAD(P)-binding Rossmann-fold domains"/>
    <property type="match status" value="1"/>
</dbReference>
<gene>
    <name evidence="3" type="ORF">K402DRAFT_413965</name>
</gene>
<dbReference type="EMBL" id="ML977169">
    <property type="protein sequence ID" value="KAF1984189.1"/>
    <property type="molecule type" value="Genomic_DNA"/>
</dbReference>
<dbReference type="InterPro" id="IPR016040">
    <property type="entry name" value="NAD(P)-bd_dom"/>
</dbReference>
<dbReference type="PANTHER" id="PTHR48079">
    <property type="entry name" value="PROTEIN YEEZ"/>
    <property type="match status" value="1"/>
</dbReference>
<organism evidence="3 4">
    <name type="scientific">Aulographum hederae CBS 113979</name>
    <dbReference type="NCBI Taxonomy" id="1176131"/>
    <lineage>
        <taxon>Eukaryota</taxon>
        <taxon>Fungi</taxon>
        <taxon>Dikarya</taxon>
        <taxon>Ascomycota</taxon>
        <taxon>Pezizomycotina</taxon>
        <taxon>Dothideomycetes</taxon>
        <taxon>Pleosporomycetidae</taxon>
        <taxon>Aulographales</taxon>
        <taxon>Aulographaceae</taxon>
    </lineage>
</organism>
<evidence type="ECO:0000259" key="2">
    <source>
        <dbReference type="Pfam" id="PF13460"/>
    </source>
</evidence>
<dbReference type="OrthoDB" id="2130169at2759"/>
<proteinExistence type="predicted"/>
<dbReference type="InterPro" id="IPR051783">
    <property type="entry name" value="NAD(P)-dependent_oxidoreduct"/>
</dbReference>